<dbReference type="GO" id="GO:0003700">
    <property type="term" value="F:DNA-binding transcription factor activity"/>
    <property type="evidence" value="ECO:0007669"/>
    <property type="project" value="InterPro"/>
</dbReference>
<name>A0A3M7TUV5_9BACI</name>
<dbReference type="AlphaFoldDB" id="A0A3M7TUV5"/>
<dbReference type="InterPro" id="IPR037923">
    <property type="entry name" value="HTH-like"/>
</dbReference>
<dbReference type="PANTHER" id="PTHR43280:SF30">
    <property type="entry name" value="MMSAB OPERON REGULATORY PROTEIN"/>
    <property type="match status" value="1"/>
</dbReference>
<dbReference type="PANTHER" id="PTHR43280">
    <property type="entry name" value="ARAC-FAMILY TRANSCRIPTIONAL REGULATOR"/>
    <property type="match status" value="1"/>
</dbReference>
<dbReference type="RefSeq" id="WP_122896029.1">
    <property type="nucleotide sequence ID" value="NZ_RHIB01000001.1"/>
</dbReference>
<keyword evidence="3" id="KW-0804">Transcription</keyword>
<dbReference type="Gene3D" id="2.60.120.280">
    <property type="entry name" value="Regulatory protein AraC"/>
    <property type="match status" value="1"/>
</dbReference>
<dbReference type="GO" id="GO:0043565">
    <property type="term" value="F:sequence-specific DNA binding"/>
    <property type="evidence" value="ECO:0007669"/>
    <property type="project" value="InterPro"/>
</dbReference>
<dbReference type="SUPFAM" id="SSF46689">
    <property type="entry name" value="Homeodomain-like"/>
    <property type="match status" value="2"/>
</dbReference>
<evidence type="ECO:0000256" key="3">
    <source>
        <dbReference type="ARBA" id="ARBA00023163"/>
    </source>
</evidence>
<evidence type="ECO:0000313" key="6">
    <source>
        <dbReference type="Proteomes" id="UP000278746"/>
    </source>
</evidence>
<dbReference type="PROSITE" id="PS01124">
    <property type="entry name" value="HTH_ARAC_FAMILY_2"/>
    <property type="match status" value="1"/>
</dbReference>
<protein>
    <submittedName>
        <fullName evidence="5">AraC family transcriptional regulator</fullName>
    </submittedName>
</protein>
<gene>
    <name evidence="5" type="ORF">EBO34_00585</name>
</gene>
<dbReference type="Pfam" id="PF12833">
    <property type="entry name" value="HTH_18"/>
    <property type="match status" value="1"/>
</dbReference>
<accession>A0A3M7TUV5</accession>
<dbReference type="InterPro" id="IPR018060">
    <property type="entry name" value="HTH_AraC"/>
</dbReference>
<keyword evidence="1" id="KW-0805">Transcription regulation</keyword>
<keyword evidence="2" id="KW-0238">DNA-binding</keyword>
<dbReference type="SUPFAM" id="SSF51215">
    <property type="entry name" value="Regulatory protein AraC"/>
    <property type="match status" value="1"/>
</dbReference>
<proteinExistence type="predicted"/>
<feature type="domain" description="HTH araC/xylS-type" evidence="4">
    <location>
        <begin position="189"/>
        <end position="287"/>
    </location>
</feature>
<dbReference type="EMBL" id="RHIB01000001">
    <property type="protein sequence ID" value="RNA68504.1"/>
    <property type="molecule type" value="Genomic_DNA"/>
</dbReference>
<evidence type="ECO:0000259" key="4">
    <source>
        <dbReference type="PROSITE" id="PS01124"/>
    </source>
</evidence>
<dbReference type="InterPro" id="IPR009057">
    <property type="entry name" value="Homeodomain-like_sf"/>
</dbReference>
<organism evidence="5 6">
    <name type="scientific">Alteribacter keqinensis</name>
    <dbReference type="NCBI Taxonomy" id="2483800"/>
    <lineage>
        <taxon>Bacteria</taxon>
        <taxon>Bacillati</taxon>
        <taxon>Bacillota</taxon>
        <taxon>Bacilli</taxon>
        <taxon>Bacillales</taxon>
        <taxon>Bacillaceae</taxon>
        <taxon>Alteribacter</taxon>
    </lineage>
</organism>
<dbReference type="OrthoDB" id="2237754at2"/>
<dbReference type="InterPro" id="IPR003313">
    <property type="entry name" value="AraC-bd"/>
</dbReference>
<sequence>MGHLEDFEFRNEGSYAYRFQESEVSKNIQLWSIGWDTHSSQLYKWNGLKRKDTDKYIFQYTVRGYGKIKIEDEIYTLDSGTAFMVTTPGDYEYYLPEESSEWEFIYITLYGDAAKYCWGKLTDTNGSILRFHPESRPIQTLLSIYAQANEKRIDTPYIGSSLAYQMTMSLLEFTSAMDQPSARWHPGVAKAINHVKSHFAKELTIDTLAWEAGLSPYHFSRLFKQTTGYTPLQYVTFVRMYKAADLVLHTNYTFEEIARKTGYANANYMNKVFKKLTGISPREFRKRMDSYQFDELLKEYERSVLKR</sequence>
<comment type="caution">
    <text evidence="5">The sequence shown here is derived from an EMBL/GenBank/DDBJ whole genome shotgun (WGS) entry which is preliminary data.</text>
</comment>
<evidence type="ECO:0000313" key="5">
    <source>
        <dbReference type="EMBL" id="RNA68504.1"/>
    </source>
</evidence>
<dbReference type="Gene3D" id="1.10.10.60">
    <property type="entry name" value="Homeodomain-like"/>
    <property type="match status" value="2"/>
</dbReference>
<dbReference type="Proteomes" id="UP000278746">
    <property type="component" value="Unassembled WGS sequence"/>
</dbReference>
<evidence type="ECO:0000256" key="1">
    <source>
        <dbReference type="ARBA" id="ARBA00023015"/>
    </source>
</evidence>
<evidence type="ECO:0000256" key="2">
    <source>
        <dbReference type="ARBA" id="ARBA00023125"/>
    </source>
</evidence>
<dbReference type="SMART" id="SM00342">
    <property type="entry name" value="HTH_ARAC"/>
    <property type="match status" value="1"/>
</dbReference>
<dbReference type="Pfam" id="PF02311">
    <property type="entry name" value="AraC_binding"/>
    <property type="match status" value="1"/>
</dbReference>
<keyword evidence="6" id="KW-1185">Reference proteome</keyword>
<reference evidence="5 6" key="1">
    <citation type="submission" date="2018-10" db="EMBL/GenBank/DDBJ databases">
        <title>Bacillus Keqinensis sp. nov., a moderately halophilic bacterium isolated from a saline-alkaline lake.</title>
        <authorList>
            <person name="Wang H."/>
        </authorList>
    </citation>
    <scope>NUCLEOTIDE SEQUENCE [LARGE SCALE GENOMIC DNA]</scope>
    <source>
        <strain evidence="5 6">KQ-3</strain>
    </source>
</reference>